<evidence type="ECO:0000259" key="11">
    <source>
        <dbReference type="Pfam" id="PF24575"/>
    </source>
</evidence>
<feature type="domain" description="Surface lipoprotein assembly modifier N-terminal TPR repeats region" evidence="11">
    <location>
        <begin position="64"/>
        <end position="158"/>
    </location>
</feature>
<evidence type="ECO:0000256" key="6">
    <source>
        <dbReference type="ARBA" id="ARBA00023237"/>
    </source>
</evidence>
<feature type="repeat" description="TPR" evidence="8">
    <location>
        <begin position="104"/>
        <end position="137"/>
    </location>
</feature>
<reference evidence="12 13" key="1">
    <citation type="submission" date="2017-11" db="EMBL/GenBank/DDBJ databases">
        <title>Reclassification of Bisgaard taxon 7 as Conservatibacter flavescens gen. nov., sp. nov.</title>
        <authorList>
            <person name="Christensen H."/>
        </authorList>
    </citation>
    <scope>NUCLEOTIDE SEQUENCE [LARGE SCALE GENOMIC DNA]</scope>
    <source>
        <strain evidence="12 13">7_4</strain>
    </source>
</reference>
<dbReference type="SUPFAM" id="SSF48452">
    <property type="entry name" value="TPR-like"/>
    <property type="match status" value="1"/>
</dbReference>
<accession>A0A2M8S4G3</accession>
<keyword evidence="13" id="KW-1185">Reference proteome</keyword>
<protein>
    <submittedName>
        <fullName evidence="12">Uncharacterized protein</fullName>
    </submittedName>
</protein>
<name>A0A2M8S4G3_9PAST</name>
<dbReference type="InterPro" id="IPR019734">
    <property type="entry name" value="TPR_rpt"/>
</dbReference>
<comment type="caution">
    <text evidence="12">The sequence shown here is derived from an EMBL/GenBank/DDBJ whole genome shotgun (WGS) entry which is preliminary data.</text>
</comment>
<sequence length="481" mass="56496">MKKYYFTSLVFLCSTALSAPAPSEQDALRLWQQHVQQSAQQQKEHVVYERSSTDTFTVDGYGFQVAHNVEAIGQALYIAINQQLWEYVTLFLAKYQQFPQHKAELVWFAQGALARVQGDLSSAEKYYRQLLQAQPDFVRAQLDLARILFEEKKNLQSTALFQQIMTQPLPENVLHAVKDYQHALKQRESWKSTFSLGYVYNQNLNQSPQQTRCLLQQAKQCLVYRRSPEVINAQGWRYDLTLQRRISLHDNHGIGVYVNSYGQFYPHHHAYNEHTIKAYGGYNFRTANTDLTVAPLIEYSTFGHHRYYHGWGGYVNWIQQISPRHLWSMQFEQKQHRYSEHYSAFTQADVSLLFGTWYYQPTPQATLFGGVDWQYRHTTDKTHSYQMFGTRFGVNYQFELGLNVTALTLLRRYDYQAYHAALGVTRRDNQRIYLAILSVPTWQFSNITPSLMIKHTRNKSNADFVYAYKQSEIQLNFEWSF</sequence>
<dbReference type="RefSeq" id="WP_100287953.1">
    <property type="nucleotide sequence ID" value="NZ_PHHA01000003.1"/>
</dbReference>
<feature type="domain" description="Surface lipoprotein assembly modifier C-terminal" evidence="10">
    <location>
        <begin position="190"/>
        <end position="481"/>
    </location>
</feature>
<keyword evidence="6" id="KW-0998">Cell outer membrane</keyword>
<evidence type="ECO:0000256" key="8">
    <source>
        <dbReference type="PROSITE-ProRule" id="PRU00339"/>
    </source>
</evidence>
<evidence type="ECO:0000256" key="5">
    <source>
        <dbReference type="ARBA" id="ARBA00023136"/>
    </source>
</evidence>
<dbReference type="InterPro" id="IPR007655">
    <property type="entry name" value="Slam_C"/>
</dbReference>
<evidence type="ECO:0000256" key="9">
    <source>
        <dbReference type="SAM" id="SignalP"/>
    </source>
</evidence>
<evidence type="ECO:0000256" key="4">
    <source>
        <dbReference type="ARBA" id="ARBA00022729"/>
    </source>
</evidence>
<feature type="signal peptide" evidence="9">
    <location>
        <begin position="1"/>
        <end position="19"/>
    </location>
</feature>
<organism evidence="12 13">
    <name type="scientific">Conservatibacter flavescens</name>
    <dbReference type="NCBI Taxonomy" id="28161"/>
    <lineage>
        <taxon>Bacteria</taxon>
        <taxon>Pseudomonadati</taxon>
        <taxon>Pseudomonadota</taxon>
        <taxon>Gammaproteobacteria</taxon>
        <taxon>Pasteurellales</taxon>
        <taxon>Pasteurellaceae</taxon>
        <taxon>Conservatibacter</taxon>
    </lineage>
</organism>
<dbReference type="InterPro" id="IPR057556">
    <property type="entry name" value="TPR_Slam"/>
</dbReference>
<evidence type="ECO:0000256" key="1">
    <source>
        <dbReference type="ARBA" id="ARBA00004571"/>
    </source>
</evidence>
<evidence type="ECO:0000256" key="2">
    <source>
        <dbReference type="ARBA" id="ARBA00022452"/>
    </source>
</evidence>
<dbReference type="Pfam" id="PF04575">
    <property type="entry name" value="SlipAM"/>
    <property type="match status" value="1"/>
</dbReference>
<evidence type="ECO:0000256" key="7">
    <source>
        <dbReference type="ARBA" id="ARBA00023609"/>
    </source>
</evidence>
<evidence type="ECO:0000259" key="10">
    <source>
        <dbReference type="Pfam" id="PF04575"/>
    </source>
</evidence>
<proteinExistence type="inferred from homology"/>
<comment type="similarity">
    <text evidence="7">Belongs to the Slam family.</text>
</comment>
<keyword evidence="2" id="KW-1134">Transmembrane beta strand</keyword>
<gene>
    <name evidence="12" type="ORF">CVP05_02305</name>
</gene>
<comment type="subcellular location">
    <subcellularLocation>
        <location evidence="1">Cell outer membrane</location>
        <topology evidence="1">Multi-pass membrane protein</topology>
    </subcellularLocation>
</comment>
<dbReference type="OrthoDB" id="7525402at2"/>
<dbReference type="PROSITE" id="PS50005">
    <property type="entry name" value="TPR"/>
    <property type="match status" value="1"/>
</dbReference>
<evidence type="ECO:0000313" key="12">
    <source>
        <dbReference type="EMBL" id="PJG86021.1"/>
    </source>
</evidence>
<feature type="chain" id="PRO_5014948323" evidence="9">
    <location>
        <begin position="20"/>
        <end position="481"/>
    </location>
</feature>
<dbReference type="Proteomes" id="UP000229329">
    <property type="component" value="Unassembled WGS sequence"/>
</dbReference>
<evidence type="ECO:0000313" key="13">
    <source>
        <dbReference type="Proteomes" id="UP000229329"/>
    </source>
</evidence>
<keyword evidence="4 9" id="KW-0732">Signal</keyword>
<dbReference type="InterPro" id="IPR011990">
    <property type="entry name" value="TPR-like_helical_dom_sf"/>
</dbReference>
<keyword evidence="5" id="KW-0472">Membrane</keyword>
<evidence type="ECO:0000256" key="3">
    <source>
        <dbReference type="ARBA" id="ARBA00022692"/>
    </source>
</evidence>
<keyword evidence="3" id="KW-0812">Transmembrane</keyword>
<dbReference type="Pfam" id="PF24575">
    <property type="entry name" value="TPR_Slam"/>
    <property type="match status" value="1"/>
</dbReference>
<dbReference type="GO" id="GO:0009279">
    <property type="term" value="C:cell outer membrane"/>
    <property type="evidence" value="ECO:0007669"/>
    <property type="project" value="UniProtKB-SubCell"/>
</dbReference>
<dbReference type="AlphaFoldDB" id="A0A2M8S4G3"/>
<keyword evidence="8" id="KW-0802">TPR repeat</keyword>
<dbReference type="EMBL" id="PHHA01000003">
    <property type="protein sequence ID" value="PJG86021.1"/>
    <property type="molecule type" value="Genomic_DNA"/>
</dbReference>
<dbReference type="Gene3D" id="1.25.40.10">
    <property type="entry name" value="Tetratricopeptide repeat domain"/>
    <property type="match status" value="1"/>
</dbReference>